<comment type="caution">
    <text evidence="1">The sequence shown here is derived from an EMBL/GenBank/DDBJ whole genome shotgun (WGS) entry which is preliminary data.</text>
</comment>
<keyword evidence="2" id="KW-1185">Reference proteome</keyword>
<accession>A0A4Z1HHX2</accession>
<dbReference type="AlphaFoldDB" id="A0A4Z1HHX2"/>
<reference evidence="1 2" key="1">
    <citation type="submission" date="2017-12" db="EMBL/GenBank/DDBJ databases">
        <title>Comparative genomics of Botrytis spp.</title>
        <authorList>
            <person name="Valero-Jimenez C.A."/>
            <person name="Tapia P."/>
            <person name="Veloso J."/>
            <person name="Silva-Moreno E."/>
            <person name="Staats M."/>
            <person name="Valdes J.H."/>
            <person name="Van Kan J.A.L."/>
        </authorList>
    </citation>
    <scope>NUCLEOTIDE SEQUENCE [LARGE SCALE GENOMIC DNA]</scope>
    <source>
        <strain evidence="1 2">MUCL11595</strain>
    </source>
</reference>
<evidence type="ECO:0000313" key="1">
    <source>
        <dbReference type="EMBL" id="TGO48524.1"/>
    </source>
</evidence>
<name>A0A4Z1HHX2_9HELO</name>
<evidence type="ECO:0000313" key="2">
    <source>
        <dbReference type="Proteomes" id="UP000297527"/>
    </source>
</evidence>
<protein>
    <submittedName>
        <fullName evidence="1">Uncharacterized protein</fullName>
    </submittedName>
</protein>
<dbReference type="Proteomes" id="UP000297527">
    <property type="component" value="Unassembled WGS sequence"/>
</dbReference>
<sequence length="88" mass="9862">MKPQRNLLLTFFSNSTNNTSDHLSNYASATEAEHLFTHRLQRYLADNDSPVQYVLPTLPADGNPDKSSTAVHTMSGKLQQFDAIFYGN</sequence>
<gene>
    <name evidence="1" type="ORF">BCON_0238g00150</name>
</gene>
<dbReference type="EMBL" id="PQXN01000237">
    <property type="protein sequence ID" value="TGO48524.1"/>
    <property type="molecule type" value="Genomic_DNA"/>
</dbReference>
<dbReference type="OrthoDB" id="3524720at2759"/>
<organism evidence="1 2">
    <name type="scientific">Botryotinia convoluta</name>
    <dbReference type="NCBI Taxonomy" id="54673"/>
    <lineage>
        <taxon>Eukaryota</taxon>
        <taxon>Fungi</taxon>
        <taxon>Dikarya</taxon>
        <taxon>Ascomycota</taxon>
        <taxon>Pezizomycotina</taxon>
        <taxon>Leotiomycetes</taxon>
        <taxon>Helotiales</taxon>
        <taxon>Sclerotiniaceae</taxon>
        <taxon>Botryotinia</taxon>
    </lineage>
</organism>
<proteinExistence type="predicted"/>